<dbReference type="Gene3D" id="1.20.1020.10">
    <property type="entry name" value="TAZ domain"/>
    <property type="match status" value="1"/>
</dbReference>
<sequence length="134" mass="15840">MQREAGATSKHQPLLFPSPLIAIPISSCPNSHRDAEAQRWRIIQYHLRLLLHAQYCRQRRLERSIHCNNPHCRIMQNVLRHLEECTAERNCPMQHCFSSRRIIKHWKNCISAECPLCGDLLRERQRGGLPSWRQ</sequence>
<protein>
    <recommendedName>
        <fullName evidence="2">histone acetyltransferase</fullName>
        <ecNumber evidence="2">2.3.1.48</ecNumber>
    </recommendedName>
</protein>
<evidence type="ECO:0000256" key="5">
    <source>
        <dbReference type="ARBA" id="ARBA00022771"/>
    </source>
</evidence>
<dbReference type="Pfam" id="PF02135">
    <property type="entry name" value="zf-TAZ"/>
    <property type="match status" value="1"/>
</dbReference>
<keyword evidence="4 12" id="KW-0479">Metal-binding</keyword>
<keyword evidence="15" id="KW-1185">Reference proteome</keyword>
<keyword evidence="7" id="KW-0156">Chromatin regulator</keyword>
<evidence type="ECO:0000256" key="3">
    <source>
        <dbReference type="ARBA" id="ARBA00022679"/>
    </source>
</evidence>
<dbReference type="InterPro" id="IPR000197">
    <property type="entry name" value="Znf_TAZ"/>
</dbReference>
<evidence type="ECO:0000256" key="11">
    <source>
        <dbReference type="ARBA" id="ARBA00048017"/>
    </source>
</evidence>
<accession>A0A0R3WC38</accession>
<feature type="domain" description="TAZ-type" evidence="13">
    <location>
        <begin position="36"/>
        <end position="120"/>
    </location>
</feature>
<keyword evidence="10" id="KW-0539">Nucleus</keyword>
<dbReference type="GO" id="GO:0045944">
    <property type="term" value="P:positive regulation of transcription by RNA polymerase II"/>
    <property type="evidence" value="ECO:0007669"/>
    <property type="project" value="TreeGrafter"/>
</dbReference>
<dbReference type="STRING" id="60517.A0A0R3WC38"/>
<dbReference type="InterPro" id="IPR035898">
    <property type="entry name" value="TAZ_dom_sf"/>
</dbReference>
<evidence type="ECO:0000256" key="8">
    <source>
        <dbReference type="ARBA" id="ARBA00023015"/>
    </source>
</evidence>
<dbReference type="OrthoDB" id="899at2759"/>
<name>A0A0R3WC38_TAEAS</name>
<evidence type="ECO:0000256" key="2">
    <source>
        <dbReference type="ARBA" id="ARBA00013184"/>
    </source>
</evidence>
<dbReference type="EMBL" id="UYRS01018756">
    <property type="protein sequence ID" value="VDK39859.1"/>
    <property type="molecule type" value="Genomic_DNA"/>
</dbReference>
<keyword evidence="3" id="KW-0808">Transferase</keyword>
<dbReference type="Proteomes" id="UP000282613">
    <property type="component" value="Unassembled WGS sequence"/>
</dbReference>
<dbReference type="PANTHER" id="PTHR13808:SF1">
    <property type="entry name" value="HISTONE ACETYLTRANSFERASE"/>
    <property type="match status" value="1"/>
</dbReference>
<dbReference type="SMART" id="SM00551">
    <property type="entry name" value="ZnF_TAZ"/>
    <property type="match status" value="1"/>
</dbReference>
<evidence type="ECO:0000259" key="13">
    <source>
        <dbReference type="PROSITE" id="PS50134"/>
    </source>
</evidence>
<dbReference type="PANTHER" id="PTHR13808">
    <property type="entry name" value="CBP/P300-RELATED"/>
    <property type="match status" value="1"/>
</dbReference>
<keyword evidence="9" id="KW-0804">Transcription</keyword>
<reference evidence="16" key="1">
    <citation type="submission" date="2017-02" db="UniProtKB">
        <authorList>
            <consortium name="WormBaseParasite"/>
        </authorList>
    </citation>
    <scope>IDENTIFICATION</scope>
</reference>
<reference evidence="14 15" key="2">
    <citation type="submission" date="2018-11" db="EMBL/GenBank/DDBJ databases">
        <authorList>
            <consortium name="Pathogen Informatics"/>
        </authorList>
    </citation>
    <scope>NUCLEOTIDE SEQUENCE [LARGE SCALE GENOMIC DNA]</scope>
</reference>
<dbReference type="GO" id="GO:0031490">
    <property type="term" value="F:chromatin DNA binding"/>
    <property type="evidence" value="ECO:0007669"/>
    <property type="project" value="TreeGrafter"/>
</dbReference>
<dbReference type="GO" id="GO:0005667">
    <property type="term" value="C:transcription regulator complex"/>
    <property type="evidence" value="ECO:0007669"/>
    <property type="project" value="TreeGrafter"/>
</dbReference>
<feature type="zinc finger region" description="TAZ-type" evidence="12">
    <location>
        <begin position="36"/>
        <end position="120"/>
    </location>
</feature>
<keyword evidence="5 12" id="KW-0863">Zinc-finger</keyword>
<dbReference type="GO" id="GO:0000123">
    <property type="term" value="C:histone acetyltransferase complex"/>
    <property type="evidence" value="ECO:0007669"/>
    <property type="project" value="TreeGrafter"/>
</dbReference>
<evidence type="ECO:0000256" key="7">
    <source>
        <dbReference type="ARBA" id="ARBA00022853"/>
    </source>
</evidence>
<dbReference type="PROSITE" id="PS50134">
    <property type="entry name" value="ZF_TAZ"/>
    <property type="match status" value="1"/>
</dbReference>
<dbReference type="GO" id="GO:0003713">
    <property type="term" value="F:transcription coactivator activity"/>
    <property type="evidence" value="ECO:0007669"/>
    <property type="project" value="TreeGrafter"/>
</dbReference>
<evidence type="ECO:0000313" key="16">
    <source>
        <dbReference type="WBParaSite" id="TASK_0000824501-mRNA-1"/>
    </source>
</evidence>
<dbReference type="SUPFAM" id="SSF57933">
    <property type="entry name" value="TAZ domain"/>
    <property type="match status" value="1"/>
</dbReference>
<dbReference type="AlphaFoldDB" id="A0A0R3WC38"/>
<keyword evidence="6 12" id="KW-0862">Zinc</keyword>
<dbReference type="GO" id="GO:0008270">
    <property type="term" value="F:zinc ion binding"/>
    <property type="evidence" value="ECO:0007669"/>
    <property type="project" value="UniProtKB-KW"/>
</dbReference>
<evidence type="ECO:0000256" key="6">
    <source>
        <dbReference type="ARBA" id="ARBA00022833"/>
    </source>
</evidence>
<dbReference type="GO" id="GO:0004402">
    <property type="term" value="F:histone acetyltransferase activity"/>
    <property type="evidence" value="ECO:0007669"/>
    <property type="project" value="InterPro"/>
</dbReference>
<evidence type="ECO:0000256" key="9">
    <source>
        <dbReference type="ARBA" id="ARBA00023163"/>
    </source>
</evidence>
<evidence type="ECO:0000313" key="15">
    <source>
        <dbReference type="Proteomes" id="UP000282613"/>
    </source>
</evidence>
<dbReference type="InterPro" id="IPR013178">
    <property type="entry name" value="Histone_AcTrfase_Rtt109/CBP"/>
</dbReference>
<evidence type="ECO:0000256" key="4">
    <source>
        <dbReference type="ARBA" id="ARBA00022723"/>
    </source>
</evidence>
<dbReference type="EC" id="2.3.1.48" evidence="2"/>
<keyword evidence="8" id="KW-0805">Transcription regulation</keyword>
<comment type="subcellular location">
    <subcellularLocation>
        <location evidence="1">Nucleus</location>
    </subcellularLocation>
</comment>
<dbReference type="GO" id="GO:0005634">
    <property type="term" value="C:nucleus"/>
    <property type="evidence" value="ECO:0007669"/>
    <property type="project" value="UniProtKB-SubCell"/>
</dbReference>
<proteinExistence type="predicted"/>
<gene>
    <name evidence="14" type="ORF">TASK_LOCUS8246</name>
</gene>
<evidence type="ECO:0000256" key="12">
    <source>
        <dbReference type="PROSITE-ProRule" id="PRU00203"/>
    </source>
</evidence>
<comment type="catalytic activity">
    <reaction evidence="11">
        <text>L-lysyl-[protein] + acetyl-CoA = N(6)-acetyl-L-lysyl-[protein] + CoA + H(+)</text>
        <dbReference type="Rhea" id="RHEA:45948"/>
        <dbReference type="Rhea" id="RHEA-COMP:9752"/>
        <dbReference type="Rhea" id="RHEA-COMP:10731"/>
        <dbReference type="ChEBI" id="CHEBI:15378"/>
        <dbReference type="ChEBI" id="CHEBI:29969"/>
        <dbReference type="ChEBI" id="CHEBI:57287"/>
        <dbReference type="ChEBI" id="CHEBI:57288"/>
        <dbReference type="ChEBI" id="CHEBI:61930"/>
        <dbReference type="EC" id="2.3.1.48"/>
    </reaction>
</comment>
<evidence type="ECO:0000256" key="1">
    <source>
        <dbReference type="ARBA" id="ARBA00004123"/>
    </source>
</evidence>
<evidence type="ECO:0000256" key="10">
    <source>
        <dbReference type="ARBA" id="ARBA00023242"/>
    </source>
</evidence>
<organism evidence="16">
    <name type="scientific">Taenia asiatica</name>
    <name type="common">Asian tapeworm</name>
    <dbReference type="NCBI Taxonomy" id="60517"/>
    <lineage>
        <taxon>Eukaryota</taxon>
        <taxon>Metazoa</taxon>
        <taxon>Spiralia</taxon>
        <taxon>Lophotrochozoa</taxon>
        <taxon>Platyhelminthes</taxon>
        <taxon>Cestoda</taxon>
        <taxon>Eucestoda</taxon>
        <taxon>Cyclophyllidea</taxon>
        <taxon>Taeniidae</taxon>
        <taxon>Taenia</taxon>
    </lineage>
</organism>
<evidence type="ECO:0000313" key="14">
    <source>
        <dbReference type="EMBL" id="VDK39859.1"/>
    </source>
</evidence>
<dbReference type="WBParaSite" id="TASK_0000824501-mRNA-1">
    <property type="protein sequence ID" value="TASK_0000824501-mRNA-1"/>
    <property type="gene ID" value="TASK_0000824501"/>
</dbReference>